<dbReference type="RefSeq" id="WP_125643277.1">
    <property type="nucleotide sequence ID" value="NZ_JBHSSJ010000019.1"/>
</dbReference>
<evidence type="ECO:0000259" key="1">
    <source>
        <dbReference type="Pfam" id="PF03496"/>
    </source>
</evidence>
<organism evidence="2 3">
    <name type="scientific">Levilactobacillus tangyuanensis</name>
    <dbReference type="NCBI Taxonomy" id="2486021"/>
    <lineage>
        <taxon>Bacteria</taxon>
        <taxon>Bacillati</taxon>
        <taxon>Bacillota</taxon>
        <taxon>Bacilli</taxon>
        <taxon>Lactobacillales</taxon>
        <taxon>Lactobacillaceae</taxon>
        <taxon>Levilactobacillus</taxon>
    </lineage>
</organism>
<evidence type="ECO:0000313" key="2">
    <source>
        <dbReference type="EMBL" id="MFC6275868.1"/>
    </source>
</evidence>
<proteinExistence type="predicted"/>
<accession>A0ABW1TPT3</accession>
<gene>
    <name evidence="2" type="ORF">ACFQET_10300</name>
</gene>
<dbReference type="PROSITE" id="PS51996">
    <property type="entry name" value="TR_MART"/>
    <property type="match status" value="1"/>
</dbReference>
<comment type="caution">
    <text evidence="2">The sequence shown here is derived from an EMBL/GenBank/DDBJ whole genome shotgun (WGS) entry which is preliminary data.</text>
</comment>
<sequence length="317" mass="34490">MKVGVRIAMAVAAGLALGSQMGITPAAAKKAKSKVYVVTSVTNSNTTAGTQEVVTQADTDATEYQDAQTKVTIPKNTALTVVKKTTTGTLVLMPGNDHLLVVDNLQPYVYSNKVTHLTKAQYRKMVKQSKAWAGTLSKRQRKVIGIYTGDGSDKLNNALRYPKRKASKVTRQRVKDLTASLKTFKLQHGMTVYRGTSNQVAKLSLKGKKLAPGAVYSDPGFASTTTSRGVATGFTSQVMLRINFPAGYHGAYVDPISTYEGEDEYLLNPQTKLVVTKVQQVTVKAKVEVYKSINGKSKTKKVKENDSYKLVTLNLMK</sequence>
<name>A0ABW1TPT3_9LACO</name>
<dbReference type="SUPFAM" id="SSF56399">
    <property type="entry name" value="ADP-ribosylation"/>
    <property type="match status" value="1"/>
</dbReference>
<dbReference type="Gene3D" id="3.90.176.10">
    <property type="entry name" value="Toxin ADP-ribosyltransferase, Chain A, domain 1"/>
    <property type="match status" value="1"/>
</dbReference>
<protein>
    <submittedName>
        <fullName evidence="2">ADP-ribosyltransferase</fullName>
    </submittedName>
</protein>
<evidence type="ECO:0000313" key="3">
    <source>
        <dbReference type="Proteomes" id="UP001596191"/>
    </source>
</evidence>
<dbReference type="EMBL" id="JBHSSJ010000019">
    <property type="protein sequence ID" value="MFC6275868.1"/>
    <property type="molecule type" value="Genomic_DNA"/>
</dbReference>
<dbReference type="Pfam" id="PF03496">
    <property type="entry name" value="ADPrib_exo_Tox"/>
    <property type="match status" value="1"/>
</dbReference>
<reference evidence="3" key="1">
    <citation type="journal article" date="2019" name="Int. J. Syst. Evol. Microbiol.">
        <title>The Global Catalogue of Microorganisms (GCM) 10K type strain sequencing project: providing services to taxonomists for standard genome sequencing and annotation.</title>
        <authorList>
            <consortium name="The Broad Institute Genomics Platform"/>
            <consortium name="The Broad Institute Genome Sequencing Center for Infectious Disease"/>
            <person name="Wu L."/>
            <person name="Ma J."/>
        </authorList>
    </citation>
    <scope>NUCLEOTIDE SEQUENCE [LARGE SCALE GENOMIC DNA]</scope>
    <source>
        <strain evidence="3">CCM 8907</strain>
    </source>
</reference>
<dbReference type="Proteomes" id="UP001596191">
    <property type="component" value="Unassembled WGS sequence"/>
</dbReference>
<dbReference type="InterPro" id="IPR003540">
    <property type="entry name" value="ADP-ribosyltransferase"/>
</dbReference>
<feature type="domain" description="ADP ribosyltransferase" evidence="1">
    <location>
        <begin position="127"/>
        <end position="286"/>
    </location>
</feature>
<keyword evidence="3" id="KW-1185">Reference proteome</keyword>